<dbReference type="AlphaFoldDB" id="A0A8J8G9B1"/>
<gene>
    <name evidence="2" type="ORF">HNQ03_002135</name>
</gene>
<dbReference type="RefSeq" id="WP_173779633.1">
    <property type="nucleotide sequence ID" value="NZ_JABSNO010000015.1"/>
</dbReference>
<reference evidence="2" key="1">
    <citation type="submission" date="2020-05" db="EMBL/GenBank/DDBJ databases">
        <title>Genomic Encyclopedia of Type Strains, Phase IV (KMG-V): Genome sequencing to study the core and pangenomes of soil and plant-associated prokaryotes.</title>
        <authorList>
            <person name="Whitman W."/>
        </authorList>
    </citation>
    <scope>NUCLEOTIDE SEQUENCE</scope>
    <source>
        <strain evidence="2">16F</strain>
    </source>
</reference>
<evidence type="ECO:0008006" key="4">
    <source>
        <dbReference type="Google" id="ProtNLM"/>
    </source>
</evidence>
<evidence type="ECO:0000313" key="3">
    <source>
        <dbReference type="Proteomes" id="UP000610746"/>
    </source>
</evidence>
<protein>
    <recommendedName>
        <fullName evidence="4">Lipoprotein</fullName>
    </recommendedName>
</protein>
<evidence type="ECO:0000256" key="1">
    <source>
        <dbReference type="SAM" id="SignalP"/>
    </source>
</evidence>
<sequence>MKKILSTLTILALIFSVSCSSRDDSSSTEMSNTTTTVETNTWVKLTATTSANVNKSNYIIMMFDQPVTNTAALPPILKQVTTDANGLGYLDLNSIITSTTLKTYYFEAFVQNGSNYTLKSITHPTFNISKGKMITSSIIVN</sequence>
<dbReference type="EMBL" id="JABSNO010000015">
    <property type="protein sequence ID" value="NRS93050.1"/>
    <property type="molecule type" value="Genomic_DNA"/>
</dbReference>
<accession>A0A8J8G9B1</accession>
<name>A0A8J8G9B1_9FLAO</name>
<keyword evidence="1" id="KW-0732">Signal</keyword>
<comment type="caution">
    <text evidence="2">The sequence shown here is derived from an EMBL/GenBank/DDBJ whole genome shotgun (WGS) entry which is preliminary data.</text>
</comment>
<dbReference type="PROSITE" id="PS51257">
    <property type="entry name" value="PROKAR_LIPOPROTEIN"/>
    <property type="match status" value="1"/>
</dbReference>
<dbReference type="Proteomes" id="UP000610746">
    <property type="component" value="Unassembled WGS sequence"/>
</dbReference>
<organism evidence="2 3">
    <name type="scientific">Frigoriflavimonas asaccharolytica</name>
    <dbReference type="NCBI Taxonomy" id="2735899"/>
    <lineage>
        <taxon>Bacteria</taxon>
        <taxon>Pseudomonadati</taxon>
        <taxon>Bacteroidota</taxon>
        <taxon>Flavobacteriia</taxon>
        <taxon>Flavobacteriales</taxon>
        <taxon>Weeksellaceae</taxon>
        <taxon>Frigoriflavimonas</taxon>
    </lineage>
</organism>
<keyword evidence="3" id="KW-1185">Reference proteome</keyword>
<proteinExistence type="predicted"/>
<feature type="signal peptide" evidence="1">
    <location>
        <begin position="1"/>
        <end position="21"/>
    </location>
</feature>
<evidence type="ECO:0000313" key="2">
    <source>
        <dbReference type="EMBL" id="NRS93050.1"/>
    </source>
</evidence>
<feature type="chain" id="PRO_5035276524" description="Lipoprotein" evidence="1">
    <location>
        <begin position="22"/>
        <end position="141"/>
    </location>
</feature>